<protein>
    <submittedName>
        <fullName evidence="2">3-hydroxyacyl-ACP dehydratase</fullName>
    </submittedName>
</protein>
<keyword evidence="3" id="KW-1185">Reference proteome</keyword>
<comment type="caution">
    <text evidence="2">The sequence shown here is derived from an EMBL/GenBank/DDBJ whole genome shotgun (WGS) entry which is preliminary data.</text>
</comment>
<accession>A0ABW2MWH3</accession>
<evidence type="ECO:0000313" key="2">
    <source>
        <dbReference type="EMBL" id="MFC7357930.1"/>
    </source>
</evidence>
<reference evidence="3" key="1">
    <citation type="journal article" date="2019" name="Int. J. Syst. Evol. Microbiol.">
        <title>The Global Catalogue of Microorganisms (GCM) 10K type strain sequencing project: providing services to taxonomists for standard genome sequencing and annotation.</title>
        <authorList>
            <consortium name="The Broad Institute Genomics Platform"/>
            <consortium name="The Broad Institute Genome Sequencing Center for Infectious Disease"/>
            <person name="Wu L."/>
            <person name="Ma J."/>
        </authorList>
    </citation>
    <scope>NUCLEOTIDE SEQUENCE [LARGE SCALE GENOMIC DNA]</scope>
    <source>
        <strain evidence="3">CGMCC 1.16306</strain>
    </source>
</reference>
<dbReference type="Gene3D" id="3.10.129.10">
    <property type="entry name" value="Hotdog Thioesterase"/>
    <property type="match status" value="1"/>
</dbReference>
<evidence type="ECO:0000313" key="3">
    <source>
        <dbReference type="Proteomes" id="UP001596415"/>
    </source>
</evidence>
<dbReference type="RefSeq" id="WP_380217803.1">
    <property type="nucleotide sequence ID" value="NZ_JBHTBN010000004.1"/>
</dbReference>
<proteinExistence type="predicted"/>
<evidence type="ECO:0000259" key="1">
    <source>
        <dbReference type="Pfam" id="PF22818"/>
    </source>
</evidence>
<feature type="domain" description="ApeI dehydratase-like" evidence="1">
    <location>
        <begin position="16"/>
        <end position="103"/>
    </location>
</feature>
<gene>
    <name evidence="2" type="ORF">ACFQO1_09545</name>
</gene>
<dbReference type="InterPro" id="IPR054545">
    <property type="entry name" value="ApeI-like"/>
</dbReference>
<dbReference type="Pfam" id="PF22818">
    <property type="entry name" value="ApeI-like"/>
    <property type="match status" value="1"/>
</dbReference>
<dbReference type="SUPFAM" id="SSF54637">
    <property type="entry name" value="Thioesterase/thiol ester dehydrase-isomerase"/>
    <property type="match status" value="1"/>
</dbReference>
<organism evidence="2 3">
    <name type="scientific">Jejudonia soesokkakensis</name>
    <dbReference type="NCBI Taxonomy" id="1323432"/>
    <lineage>
        <taxon>Bacteria</taxon>
        <taxon>Pseudomonadati</taxon>
        <taxon>Bacteroidota</taxon>
        <taxon>Flavobacteriia</taxon>
        <taxon>Flavobacteriales</taxon>
        <taxon>Flavobacteriaceae</taxon>
        <taxon>Jejudonia</taxon>
    </lineage>
</organism>
<dbReference type="Proteomes" id="UP001596415">
    <property type="component" value="Unassembled WGS sequence"/>
</dbReference>
<sequence>MLFKDLYTISKKNITENSQIQYRISLNKKHKIFKGHFPSQPVLPGVVMLQLCKELLEKHLEMHFFIAETSRVKFLALVDPSEKKDLIVSQTFQKEKNSFNVKNSITFVDGATVFNCNMQLVVH</sequence>
<name>A0ABW2MWH3_9FLAO</name>
<dbReference type="InterPro" id="IPR029069">
    <property type="entry name" value="HotDog_dom_sf"/>
</dbReference>
<dbReference type="EMBL" id="JBHTBN010000004">
    <property type="protein sequence ID" value="MFC7357930.1"/>
    <property type="molecule type" value="Genomic_DNA"/>
</dbReference>